<proteinExistence type="predicted"/>
<dbReference type="PANTHER" id="PTHR43671">
    <property type="entry name" value="SERINE/THREONINE-PROTEIN KINASE NEK"/>
    <property type="match status" value="1"/>
</dbReference>
<evidence type="ECO:0000259" key="8">
    <source>
        <dbReference type="PROSITE" id="PS50011"/>
    </source>
</evidence>
<evidence type="ECO:0000313" key="10">
    <source>
        <dbReference type="Proteomes" id="UP001281761"/>
    </source>
</evidence>
<feature type="compositionally biased region" description="Acidic residues" evidence="7">
    <location>
        <begin position="874"/>
        <end position="900"/>
    </location>
</feature>
<evidence type="ECO:0000256" key="4">
    <source>
        <dbReference type="ARBA" id="ARBA00022777"/>
    </source>
</evidence>
<sequence>MTSKLDEITPPGYSNPRKLNSGAFGQVLKVTHDGSGVEYAVKVLPMLKEGDKERVSREVEMLTRFAHARIVHLHESIDMGGHHAIVMELGTRSLKDLISEYESRGELIPLPWTVMILVDICEGLLWMHTHPSGSTAHGDLKPENVLLRENNRAFLCDLGGSAAFEQHMTQTTGEFGTFEYNSPERVMDSKGTGTAASDVWSLGVVAYRMVTGRGLFEGLTLPQLCLTLGQFNESRIPTSIPASVRAVLVKMLEPNLGLRATSRGLLEGGLLEGMLGSSTDLSRMKSIQLGTLVNEIKESLNDAEVEERTMKLEMEKEKLLLENQELKARLRSLQNSLERTRSRNIDLEKEEEVEQYQLLTTNPTSPISISTEDNVLSAKHEMPTLQFYKDDDGDNDQRALFDVSGNTITRTGVDLDQEWKTALHEERISEGVVSVAITVLAIPEAKRLKLFFGKCSDSQQGLMFGLVDALSRELESEDKLGFNMSSSIAIAPKKGKLLVVLPSTKQDHRKHVISAPFSDGAHVVLEVDMDARPRTAVFIVNGNVPLTFVSGLPPSIRFGLSMKNEGVSVRFDGLSRLKRATPLRRVNEIKWNPEDLRDSDDMYMNGMRSSVLTVQTQMPSLVFTDPSHFNVEDNRIASTGLATIEKDGETEPTSSSFFLAEPISEGIVAISFTYLFVETDWSSLMLFGLIDAHKPIPEKGQQLGAVKNSVALSSIGRLTFLTSQAEKEIEISPKIEDSDSFIVEINMDSNPRTAQFFVNAKSASTVVVGLPESVRVGFSAEKRGMQVRFDRITRLNRGSPITDLMEEMEWPTAGPLEEPTSEDDSEKNDENETSEADDKEDIQSLDDGSVDNTDEKGAKDEDRDEDDKQPSKDDSDEEEGKAVNDDDDEDADDEGGDVGEDIEHHSEQMMEKAEDDAESDGDSEDDSDEEKSEADSDSDNEDDGAAVKKKRRQLPTMKLPELLFTYKSHFTIRNNVLTRTDKGTNKKGKTRPSTVLISEPITKGVVSVTFVALSLVNSKGLSLISHHLL</sequence>
<keyword evidence="10" id="KW-1185">Reference proteome</keyword>
<dbReference type="PANTHER" id="PTHR43671:SF13">
    <property type="entry name" value="SERINE_THREONINE-PROTEIN KINASE NEK2"/>
    <property type="match status" value="1"/>
</dbReference>
<dbReference type="EC" id="2.7.11.1" evidence="1"/>
<name>A0ABQ9XA11_9EUKA</name>
<keyword evidence="6" id="KW-0175">Coiled coil</keyword>
<dbReference type="SUPFAM" id="SSF56112">
    <property type="entry name" value="Protein kinase-like (PK-like)"/>
    <property type="match status" value="1"/>
</dbReference>
<evidence type="ECO:0000256" key="1">
    <source>
        <dbReference type="ARBA" id="ARBA00012513"/>
    </source>
</evidence>
<feature type="compositionally biased region" description="Acidic residues" evidence="7">
    <location>
        <begin position="913"/>
        <end position="944"/>
    </location>
</feature>
<feature type="domain" description="Protein kinase" evidence="8">
    <location>
        <begin position="13"/>
        <end position="271"/>
    </location>
</feature>
<dbReference type="InterPro" id="IPR000719">
    <property type="entry name" value="Prot_kinase_dom"/>
</dbReference>
<dbReference type="Pfam" id="PF00069">
    <property type="entry name" value="Pkinase"/>
    <property type="match status" value="1"/>
</dbReference>
<evidence type="ECO:0000256" key="2">
    <source>
        <dbReference type="ARBA" id="ARBA00022679"/>
    </source>
</evidence>
<dbReference type="Proteomes" id="UP001281761">
    <property type="component" value="Unassembled WGS sequence"/>
</dbReference>
<dbReference type="GO" id="GO:0016301">
    <property type="term" value="F:kinase activity"/>
    <property type="evidence" value="ECO:0007669"/>
    <property type="project" value="UniProtKB-KW"/>
</dbReference>
<keyword evidence="3" id="KW-0547">Nucleotide-binding</keyword>
<feature type="region of interest" description="Disordered" evidence="7">
    <location>
        <begin position="800"/>
        <end position="953"/>
    </location>
</feature>
<accession>A0ABQ9XA11</accession>
<feature type="compositionally biased region" description="Basic and acidic residues" evidence="7">
    <location>
        <begin position="901"/>
        <end position="912"/>
    </location>
</feature>
<keyword evidence="4 9" id="KW-0418">Kinase</keyword>
<evidence type="ECO:0000256" key="5">
    <source>
        <dbReference type="ARBA" id="ARBA00022840"/>
    </source>
</evidence>
<reference evidence="9 10" key="1">
    <citation type="journal article" date="2022" name="bioRxiv">
        <title>Genomics of Preaxostyla Flagellates Illuminates Evolutionary Transitions and the Path Towards Mitochondrial Loss.</title>
        <authorList>
            <person name="Novak L.V.F."/>
            <person name="Treitli S.C."/>
            <person name="Pyrih J."/>
            <person name="Halakuc P."/>
            <person name="Pipaliya S.V."/>
            <person name="Vacek V."/>
            <person name="Brzon O."/>
            <person name="Soukal P."/>
            <person name="Eme L."/>
            <person name="Dacks J.B."/>
            <person name="Karnkowska A."/>
            <person name="Elias M."/>
            <person name="Hampl V."/>
        </authorList>
    </citation>
    <scope>NUCLEOTIDE SEQUENCE [LARGE SCALE GENOMIC DNA]</scope>
    <source>
        <strain evidence="9">NAU3</strain>
        <tissue evidence="9">Gut</tissue>
    </source>
</reference>
<dbReference type="InterPro" id="IPR050660">
    <property type="entry name" value="NEK_Ser/Thr_kinase"/>
</dbReference>
<feature type="compositionally biased region" description="Acidic residues" evidence="7">
    <location>
        <begin position="819"/>
        <end position="844"/>
    </location>
</feature>
<dbReference type="PROSITE" id="PS50011">
    <property type="entry name" value="PROTEIN_KINASE_DOM"/>
    <property type="match status" value="1"/>
</dbReference>
<dbReference type="InterPro" id="IPR011009">
    <property type="entry name" value="Kinase-like_dom_sf"/>
</dbReference>
<evidence type="ECO:0000256" key="7">
    <source>
        <dbReference type="SAM" id="MobiDB-lite"/>
    </source>
</evidence>
<feature type="coiled-coil region" evidence="6">
    <location>
        <begin position="293"/>
        <end position="350"/>
    </location>
</feature>
<dbReference type="CDD" id="cd14014">
    <property type="entry name" value="STKc_PknB_like"/>
    <property type="match status" value="1"/>
</dbReference>
<evidence type="ECO:0000256" key="6">
    <source>
        <dbReference type="SAM" id="Coils"/>
    </source>
</evidence>
<dbReference type="SMART" id="SM00220">
    <property type="entry name" value="S_TKc"/>
    <property type="match status" value="1"/>
</dbReference>
<organism evidence="9 10">
    <name type="scientific">Blattamonas nauphoetae</name>
    <dbReference type="NCBI Taxonomy" id="2049346"/>
    <lineage>
        <taxon>Eukaryota</taxon>
        <taxon>Metamonada</taxon>
        <taxon>Preaxostyla</taxon>
        <taxon>Oxymonadida</taxon>
        <taxon>Blattamonas</taxon>
    </lineage>
</organism>
<protein>
    <recommendedName>
        <fullName evidence="1">non-specific serine/threonine protein kinase</fullName>
        <ecNumber evidence="1">2.7.11.1</ecNumber>
    </recommendedName>
</protein>
<gene>
    <name evidence="9" type="ORF">BLNAU_17552</name>
</gene>
<keyword evidence="5" id="KW-0067">ATP-binding</keyword>
<dbReference type="Gene3D" id="1.10.510.10">
    <property type="entry name" value="Transferase(Phosphotransferase) domain 1"/>
    <property type="match status" value="1"/>
</dbReference>
<dbReference type="EMBL" id="JARBJD010000198">
    <property type="protein sequence ID" value="KAK2947532.1"/>
    <property type="molecule type" value="Genomic_DNA"/>
</dbReference>
<evidence type="ECO:0000256" key="3">
    <source>
        <dbReference type="ARBA" id="ARBA00022741"/>
    </source>
</evidence>
<keyword evidence="2" id="KW-0808">Transferase</keyword>
<evidence type="ECO:0000313" key="9">
    <source>
        <dbReference type="EMBL" id="KAK2947532.1"/>
    </source>
</evidence>
<feature type="compositionally biased region" description="Basic and acidic residues" evidence="7">
    <location>
        <begin position="853"/>
        <end position="873"/>
    </location>
</feature>
<comment type="caution">
    <text evidence="9">The sequence shown here is derived from an EMBL/GenBank/DDBJ whole genome shotgun (WGS) entry which is preliminary data.</text>
</comment>